<keyword evidence="1" id="KW-1133">Transmembrane helix</keyword>
<organism evidence="2 3">
    <name type="scientific">Paenibacillus hodogayensis</name>
    <dbReference type="NCBI Taxonomy" id="279208"/>
    <lineage>
        <taxon>Bacteria</taxon>
        <taxon>Bacillati</taxon>
        <taxon>Bacillota</taxon>
        <taxon>Bacilli</taxon>
        <taxon>Bacillales</taxon>
        <taxon>Paenibacillaceae</taxon>
        <taxon>Paenibacillus</taxon>
    </lineage>
</organism>
<feature type="transmembrane region" description="Helical" evidence="1">
    <location>
        <begin position="7"/>
        <end position="27"/>
    </location>
</feature>
<evidence type="ECO:0000313" key="3">
    <source>
        <dbReference type="Proteomes" id="UP001589619"/>
    </source>
</evidence>
<accession>A0ABV5W0K1</accession>
<comment type="caution">
    <text evidence="2">The sequence shown here is derived from an EMBL/GenBank/DDBJ whole genome shotgun (WGS) entry which is preliminary data.</text>
</comment>
<name>A0ABV5W0K1_9BACL</name>
<reference evidence="2 3" key="1">
    <citation type="submission" date="2024-09" db="EMBL/GenBank/DDBJ databases">
        <authorList>
            <person name="Sun Q."/>
            <person name="Mori K."/>
        </authorList>
    </citation>
    <scope>NUCLEOTIDE SEQUENCE [LARGE SCALE GENOMIC DNA]</scope>
    <source>
        <strain evidence="2 3">JCM 12520</strain>
    </source>
</reference>
<dbReference type="Proteomes" id="UP001589619">
    <property type="component" value="Unassembled WGS sequence"/>
</dbReference>
<sequence>MNKEKRTLGIGSLALLFALISMVSLIRVNGSSVFDYLFGLADVSSRYITPSVIFLLSVSGIIIGFLNRRDWGSKWGGVLCVLNLISGVSLVTSWFS</sequence>
<dbReference type="EMBL" id="JBHMAG010000014">
    <property type="protein sequence ID" value="MFB9754094.1"/>
    <property type="molecule type" value="Genomic_DNA"/>
</dbReference>
<evidence type="ECO:0000256" key="1">
    <source>
        <dbReference type="SAM" id="Phobius"/>
    </source>
</evidence>
<proteinExistence type="predicted"/>
<feature type="transmembrane region" description="Helical" evidence="1">
    <location>
        <begin position="78"/>
        <end position="95"/>
    </location>
</feature>
<dbReference type="RefSeq" id="WP_344914365.1">
    <property type="nucleotide sequence ID" value="NZ_BAAAYO010000013.1"/>
</dbReference>
<keyword evidence="1" id="KW-0472">Membrane</keyword>
<feature type="transmembrane region" description="Helical" evidence="1">
    <location>
        <begin position="47"/>
        <end position="66"/>
    </location>
</feature>
<keyword evidence="1" id="KW-0812">Transmembrane</keyword>
<keyword evidence="3" id="KW-1185">Reference proteome</keyword>
<gene>
    <name evidence="2" type="ORF">ACFFNY_21205</name>
</gene>
<evidence type="ECO:0000313" key="2">
    <source>
        <dbReference type="EMBL" id="MFB9754094.1"/>
    </source>
</evidence>
<protein>
    <submittedName>
        <fullName evidence="2">Uncharacterized protein</fullName>
    </submittedName>
</protein>